<evidence type="ECO:0000313" key="1">
    <source>
        <dbReference type="EMBL" id="SMR61121.1"/>
    </source>
</evidence>
<dbReference type="EMBL" id="LT854264">
    <property type="protein sequence ID" value="SMR61121.1"/>
    <property type="molecule type" value="Genomic_DNA"/>
</dbReference>
<dbReference type="AlphaFoldDB" id="A0A2H1H5M9"/>
<evidence type="ECO:0000313" key="2">
    <source>
        <dbReference type="Proteomes" id="UP000245764"/>
    </source>
</evidence>
<accession>A0A2H1H5M9</accession>
<organism evidence="1 2">
    <name type="scientific">Zymoseptoria tritici ST99CH_1E4</name>
    <dbReference type="NCBI Taxonomy" id="1276532"/>
    <lineage>
        <taxon>Eukaryota</taxon>
        <taxon>Fungi</taxon>
        <taxon>Dikarya</taxon>
        <taxon>Ascomycota</taxon>
        <taxon>Pezizomycotina</taxon>
        <taxon>Dothideomycetes</taxon>
        <taxon>Dothideomycetidae</taxon>
        <taxon>Mycosphaerellales</taxon>
        <taxon>Mycosphaerellaceae</taxon>
        <taxon>Zymoseptoria</taxon>
    </lineage>
</organism>
<sequence length="548" mass="61601">MSISEDARLAIKDVFEEEVYQDWASKWPSEDILPFVTKYTAALAHFHLTFPTGDPIPETTIGSQHAAEEHWTHQRCQNLEEGYLANGGRDKNYPRAFLERLNEALFMELMQRAPQEGVKPVQIEDLQAWEWTLNYGAYRDSEDIHAELLEALVVKLVIVAEIQAERALGHVRGLLKGSGIDPDEMLGSPGPDQVVGREWEIGAARMQLQVCDEMLEEVEDLWKAGAAHATLYEDAATSHRQADCESPWIGYLMKGLPHSGMAKHLVGARREQHLESSALCPRFAAKTPHEYDRPVLAAIERRNAFNLIFKLNTMPPKKLKKAAKEAIDKIFQAQSYQDWEAKWPGVDIYPFVQKYRNSIDQFHHAHDVYTDVPSHMVGNGKAAQYRWLTQRGKLTTGFFVNVINHEPGAHYGNAFLERANEAAFTNLMARKAKTDGQRPMARDLASWKWMDDHTAFANIEEVVHVGLLGALVAHLLGAANEAREKGGLALQKVMQLEAKEADAVKRGPVVGCEAESKVESVTEAKEAMDRCTVILGEVEMFWKGQKAE</sequence>
<reference evidence="2" key="1">
    <citation type="submission" date="2017-05" db="EMBL/GenBank/DDBJ databases">
        <authorList>
            <person name="Song R."/>
            <person name="Chenine A.L."/>
            <person name="Ruprecht R.M."/>
        </authorList>
    </citation>
    <scope>NUCLEOTIDE SEQUENCE [LARGE SCALE GENOMIC DNA]</scope>
</reference>
<name>A0A2H1H5M9_ZYMTR</name>
<dbReference type="Proteomes" id="UP000245764">
    <property type="component" value="Chromosome 12"/>
</dbReference>
<proteinExistence type="predicted"/>
<protein>
    <submittedName>
        <fullName evidence="1">Uncharacterized protein</fullName>
    </submittedName>
</protein>
<gene>
    <name evidence="1" type="ORF">ZT1E4_G11086</name>
</gene>